<dbReference type="EMBL" id="JBHTJG010000010">
    <property type="protein sequence ID" value="MFD0948132.1"/>
    <property type="molecule type" value="Genomic_DNA"/>
</dbReference>
<evidence type="ECO:0000313" key="2">
    <source>
        <dbReference type="EMBL" id="MFD0948132.1"/>
    </source>
</evidence>
<dbReference type="Gene3D" id="2.40.50.90">
    <property type="match status" value="1"/>
</dbReference>
<accession>A0ABW3HAE1</accession>
<evidence type="ECO:0000259" key="1">
    <source>
        <dbReference type="Pfam" id="PF00565"/>
    </source>
</evidence>
<keyword evidence="3" id="KW-1185">Reference proteome</keyword>
<organism evidence="2 3">
    <name type="scientific">Sphingomonas canadensis</name>
    <dbReference type="NCBI Taxonomy" id="1219257"/>
    <lineage>
        <taxon>Bacteria</taxon>
        <taxon>Pseudomonadati</taxon>
        <taxon>Pseudomonadota</taxon>
        <taxon>Alphaproteobacteria</taxon>
        <taxon>Sphingomonadales</taxon>
        <taxon>Sphingomonadaceae</taxon>
        <taxon>Sphingomonas</taxon>
    </lineage>
</organism>
<proteinExistence type="predicted"/>
<dbReference type="InterPro" id="IPR016071">
    <property type="entry name" value="Staphylococal_nuclease_OB-fold"/>
</dbReference>
<comment type="caution">
    <text evidence="2">The sequence shown here is derived from an EMBL/GenBank/DDBJ whole genome shotgun (WGS) entry which is preliminary data.</text>
</comment>
<sequence>MPGFVLLACALVAIDGDTLRCAGPGGEHIRLIGIDAPELPGHCRPDRRCAPGDPIASRAALAAGLRGRATIERLGKDRYGRTLARVRVSGVDLGCRQLAGGHAIYVAAWDTGGRVARGCRISGTRP</sequence>
<name>A0ABW3HAE1_9SPHN</name>
<evidence type="ECO:0000313" key="3">
    <source>
        <dbReference type="Proteomes" id="UP001596977"/>
    </source>
</evidence>
<feature type="domain" description="TNase-like" evidence="1">
    <location>
        <begin position="29"/>
        <end position="106"/>
    </location>
</feature>
<dbReference type="Pfam" id="PF00565">
    <property type="entry name" value="SNase"/>
    <property type="match status" value="1"/>
</dbReference>
<dbReference type="RefSeq" id="WP_264945969.1">
    <property type="nucleotide sequence ID" value="NZ_JAPDRA010000010.1"/>
</dbReference>
<dbReference type="Proteomes" id="UP001596977">
    <property type="component" value="Unassembled WGS sequence"/>
</dbReference>
<dbReference type="InterPro" id="IPR035437">
    <property type="entry name" value="SNase_OB-fold_sf"/>
</dbReference>
<dbReference type="SUPFAM" id="SSF50199">
    <property type="entry name" value="Staphylococcal nuclease"/>
    <property type="match status" value="1"/>
</dbReference>
<protein>
    <submittedName>
        <fullName evidence="2">Thermonuclease family protein</fullName>
    </submittedName>
</protein>
<gene>
    <name evidence="2" type="ORF">ACFQ1E_17445</name>
</gene>
<reference evidence="3" key="1">
    <citation type="journal article" date="2019" name="Int. J. Syst. Evol. Microbiol.">
        <title>The Global Catalogue of Microorganisms (GCM) 10K type strain sequencing project: providing services to taxonomists for standard genome sequencing and annotation.</title>
        <authorList>
            <consortium name="The Broad Institute Genomics Platform"/>
            <consortium name="The Broad Institute Genome Sequencing Center for Infectious Disease"/>
            <person name="Wu L."/>
            <person name="Ma J."/>
        </authorList>
    </citation>
    <scope>NUCLEOTIDE SEQUENCE [LARGE SCALE GENOMIC DNA]</scope>
    <source>
        <strain evidence="3">CCUG 62982</strain>
    </source>
</reference>